<accession>A0ABR1U2K4</accession>
<keyword evidence="2" id="KW-1185">Reference proteome</keyword>
<sequence>MPTTPEISRPNKSFNWDTNEVSPNGDDIPYLDRKDAILDVPLLDPLDEFLAIPVHSPARLRLPRLFHPLCSNKSIREHRSGTSLPLNRNVPRSKELTRKQRLGHETLPDARIRRMHIPDPSRHTVSSLICRAPWNQRLVLRDFIKRYIKADGLMSVRILSTGSNCEDFRKTKDGKPLRKLQDMSFLSRSVESGTSNGKVISVEYLYEAQSSCVVTGYNNTYWTALSFSDTYFYPGANNDDESDCGGNEDMLPDYDGDDDGDFTDPLTIGNTTIPHKRLDPRHYFLVVLSARLDKVKDEWDHIRDELSSRVSDYLSNPHITSPSATVTLASTGGHAEAVKKSYEWVTAVMYLLEKLLVTLDKVIKAFGKFEKSGLVKCTGPEPSQLLQLPLQEIRQSVDELGIIRHNLSTLRQEAQVFKEQVMGMAIR</sequence>
<evidence type="ECO:0000313" key="2">
    <source>
        <dbReference type="Proteomes" id="UP001444661"/>
    </source>
</evidence>
<dbReference type="Proteomes" id="UP001444661">
    <property type="component" value="Unassembled WGS sequence"/>
</dbReference>
<dbReference type="EMBL" id="JAQQWK010000002">
    <property type="protein sequence ID" value="KAK8052173.1"/>
    <property type="molecule type" value="Genomic_DNA"/>
</dbReference>
<name>A0ABR1U2K4_9PEZI</name>
<protein>
    <submittedName>
        <fullName evidence="1">Uncharacterized protein</fullName>
    </submittedName>
</protein>
<gene>
    <name evidence="1" type="ORF">PG993_003558</name>
</gene>
<evidence type="ECO:0000313" key="1">
    <source>
        <dbReference type="EMBL" id="KAK8052173.1"/>
    </source>
</evidence>
<organism evidence="1 2">
    <name type="scientific">Apiospora rasikravindrae</name>
    <dbReference type="NCBI Taxonomy" id="990691"/>
    <lineage>
        <taxon>Eukaryota</taxon>
        <taxon>Fungi</taxon>
        <taxon>Dikarya</taxon>
        <taxon>Ascomycota</taxon>
        <taxon>Pezizomycotina</taxon>
        <taxon>Sordariomycetes</taxon>
        <taxon>Xylariomycetidae</taxon>
        <taxon>Amphisphaeriales</taxon>
        <taxon>Apiosporaceae</taxon>
        <taxon>Apiospora</taxon>
    </lineage>
</organism>
<proteinExistence type="predicted"/>
<comment type="caution">
    <text evidence="1">The sequence shown here is derived from an EMBL/GenBank/DDBJ whole genome shotgun (WGS) entry which is preliminary data.</text>
</comment>
<reference evidence="1 2" key="1">
    <citation type="submission" date="2023-01" db="EMBL/GenBank/DDBJ databases">
        <title>Analysis of 21 Apiospora genomes using comparative genomics revels a genus with tremendous synthesis potential of carbohydrate active enzymes and secondary metabolites.</title>
        <authorList>
            <person name="Sorensen T."/>
        </authorList>
    </citation>
    <scope>NUCLEOTIDE SEQUENCE [LARGE SCALE GENOMIC DNA]</scope>
    <source>
        <strain evidence="1 2">CBS 33761</strain>
    </source>
</reference>